<evidence type="ECO:0000313" key="3">
    <source>
        <dbReference type="Proteomes" id="UP001359485"/>
    </source>
</evidence>
<proteinExistence type="predicted"/>
<reference evidence="2 3" key="1">
    <citation type="submission" date="2023-09" db="EMBL/GenBank/DDBJ databases">
        <title>Genomes of two closely related lineages of the louse Polyplax serrata with different host specificities.</title>
        <authorList>
            <person name="Martinu J."/>
            <person name="Tarabai H."/>
            <person name="Stefka J."/>
            <person name="Hypsa V."/>
        </authorList>
    </citation>
    <scope>NUCLEOTIDE SEQUENCE [LARGE SCALE GENOMIC DNA]</scope>
    <source>
        <strain evidence="2">98ZLc_SE</strain>
    </source>
</reference>
<accession>A0ABR1ADV9</accession>
<feature type="region of interest" description="Disordered" evidence="1">
    <location>
        <begin position="1"/>
        <end position="25"/>
    </location>
</feature>
<protein>
    <submittedName>
        <fullName evidence="2">Uncharacterized protein</fullName>
    </submittedName>
</protein>
<evidence type="ECO:0000313" key="2">
    <source>
        <dbReference type="EMBL" id="KAK6617282.1"/>
    </source>
</evidence>
<gene>
    <name evidence="2" type="ORF">RUM44_005613</name>
</gene>
<evidence type="ECO:0000256" key="1">
    <source>
        <dbReference type="SAM" id="MobiDB-lite"/>
    </source>
</evidence>
<keyword evidence="3" id="KW-1185">Reference proteome</keyword>
<dbReference type="Proteomes" id="UP001359485">
    <property type="component" value="Unassembled WGS sequence"/>
</dbReference>
<organism evidence="2 3">
    <name type="scientific">Polyplax serrata</name>
    <name type="common">Common mouse louse</name>
    <dbReference type="NCBI Taxonomy" id="468196"/>
    <lineage>
        <taxon>Eukaryota</taxon>
        <taxon>Metazoa</taxon>
        <taxon>Ecdysozoa</taxon>
        <taxon>Arthropoda</taxon>
        <taxon>Hexapoda</taxon>
        <taxon>Insecta</taxon>
        <taxon>Pterygota</taxon>
        <taxon>Neoptera</taxon>
        <taxon>Paraneoptera</taxon>
        <taxon>Psocodea</taxon>
        <taxon>Troctomorpha</taxon>
        <taxon>Phthiraptera</taxon>
        <taxon>Anoplura</taxon>
        <taxon>Polyplacidae</taxon>
        <taxon>Polyplax</taxon>
    </lineage>
</organism>
<sequence>MAKATVKTNCLQDTRGGSANEKEKLEKLRSVKKQEGVTGEFITLQNVKSEPSWMCQHNHSKGKDLKRHPSPVPVQCFVIERRAPMADRVGEAIRARGGLGDSSTESTRHRYMHHP</sequence>
<name>A0ABR1ADV9_POLSC</name>
<comment type="caution">
    <text evidence="2">The sequence shown here is derived from an EMBL/GenBank/DDBJ whole genome shotgun (WGS) entry which is preliminary data.</text>
</comment>
<dbReference type="EMBL" id="JAWJWF010000052">
    <property type="protein sequence ID" value="KAK6617282.1"/>
    <property type="molecule type" value="Genomic_DNA"/>
</dbReference>
<feature type="compositionally biased region" description="Polar residues" evidence="1">
    <location>
        <begin position="1"/>
        <end position="17"/>
    </location>
</feature>
<feature type="region of interest" description="Disordered" evidence="1">
    <location>
        <begin position="92"/>
        <end position="115"/>
    </location>
</feature>